<comment type="caution">
    <text evidence="3">The sequence shown here is derived from an EMBL/GenBank/DDBJ whole genome shotgun (WGS) entry which is preliminary data.</text>
</comment>
<dbReference type="PANTHER" id="PTHR43540">
    <property type="entry name" value="PEROXYUREIDOACRYLATE/UREIDOACRYLATE AMIDOHYDROLASE-RELATED"/>
    <property type="match status" value="1"/>
</dbReference>
<dbReference type="OrthoDB" id="5360912at2"/>
<keyword evidence="1 3" id="KW-0378">Hydrolase</keyword>
<organism evidence="3 4">
    <name type="scientific">Pigmentiphaga kullae</name>
    <dbReference type="NCBI Taxonomy" id="151784"/>
    <lineage>
        <taxon>Bacteria</taxon>
        <taxon>Pseudomonadati</taxon>
        <taxon>Pseudomonadota</taxon>
        <taxon>Betaproteobacteria</taxon>
        <taxon>Burkholderiales</taxon>
        <taxon>Alcaligenaceae</taxon>
        <taxon>Pigmentiphaga</taxon>
    </lineage>
</organism>
<dbReference type="GO" id="GO:0016787">
    <property type="term" value="F:hydrolase activity"/>
    <property type="evidence" value="ECO:0007669"/>
    <property type="project" value="UniProtKB-KW"/>
</dbReference>
<sequence length="210" mass="22470">MDDIYTRQGFGATLDVQPPIGLLVVDFVNAFADPALFGSLAIQQAIARAVLLLREARIRRWPVAYSRVVYANDGADANLFSQKVPGLLRLTEHAPESAVVDALAPIAGELVLRKTTPSAFHSTNLAPWLAQRGVRTLLVTGATTSGCVRASALDAMCAGFVPVVVSDCVGDRAWGPHQASLFDLRQKYAEVMSLAELMTAPAVDQVQITP</sequence>
<dbReference type="Proteomes" id="UP000292445">
    <property type="component" value="Unassembled WGS sequence"/>
</dbReference>
<gene>
    <name evidence="3" type="ORF">EV675_1283</name>
</gene>
<dbReference type="SUPFAM" id="SSF52499">
    <property type="entry name" value="Isochorismatase-like hydrolases"/>
    <property type="match status" value="1"/>
</dbReference>
<evidence type="ECO:0000313" key="3">
    <source>
        <dbReference type="EMBL" id="RZS85260.1"/>
    </source>
</evidence>
<dbReference type="AlphaFoldDB" id="A0A4Q7NL42"/>
<evidence type="ECO:0000259" key="2">
    <source>
        <dbReference type="Pfam" id="PF00857"/>
    </source>
</evidence>
<evidence type="ECO:0000256" key="1">
    <source>
        <dbReference type="ARBA" id="ARBA00022801"/>
    </source>
</evidence>
<name>A0A4Q7NL42_9BURK</name>
<dbReference type="InterPro" id="IPR000868">
    <property type="entry name" value="Isochorismatase-like_dom"/>
</dbReference>
<reference evidence="3 4" key="1">
    <citation type="submission" date="2019-02" db="EMBL/GenBank/DDBJ databases">
        <title>Genomic Encyclopedia of Type Strains, Phase IV (KMG-IV): sequencing the most valuable type-strain genomes for metagenomic binning, comparative biology and taxonomic classification.</title>
        <authorList>
            <person name="Goeker M."/>
        </authorList>
    </citation>
    <scope>NUCLEOTIDE SEQUENCE [LARGE SCALE GENOMIC DNA]</scope>
    <source>
        <strain evidence="3 4">K24</strain>
    </source>
</reference>
<dbReference type="Gene3D" id="3.40.50.850">
    <property type="entry name" value="Isochorismatase-like"/>
    <property type="match status" value="1"/>
</dbReference>
<dbReference type="RefSeq" id="WP_087838824.1">
    <property type="nucleotide sequence ID" value="NZ_SGXC01000001.1"/>
</dbReference>
<dbReference type="EMBL" id="SGXC01000001">
    <property type="protein sequence ID" value="RZS85260.1"/>
    <property type="molecule type" value="Genomic_DNA"/>
</dbReference>
<dbReference type="InterPro" id="IPR036380">
    <property type="entry name" value="Isochorismatase-like_sf"/>
</dbReference>
<proteinExistence type="predicted"/>
<dbReference type="Pfam" id="PF00857">
    <property type="entry name" value="Isochorismatase"/>
    <property type="match status" value="1"/>
</dbReference>
<protein>
    <submittedName>
        <fullName evidence="3">Maleamate amidohydrolase</fullName>
    </submittedName>
</protein>
<accession>A0A4Q7NL42</accession>
<dbReference type="InterPro" id="IPR050272">
    <property type="entry name" value="Isochorismatase-like_hydrls"/>
</dbReference>
<keyword evidence="4" id="KW-1185">Reference proteome</keyword>
<dbReference type="PANTHER" id="PTHR43540:SF1">
    <property type="entry name" value="ISOCHORISMATASE HYDROLASE"/>
    <property type="match status" value="1"/>
</dbReference>
<evidence type="ECO:0000313" key="4">
    <source>
        <dbReference type="Proteomes" id="UP000292445"/>
    </source>
</evidence>
<feature type="domain" description="Isochorismatase-like" evidence="2">
    <location>
        <begin position="22"/>
        <end position="196"/>
    </location>
</feature>